<sequence>MFAAAPRRAPLALACAFVLSAPYAAAQDTVPSVLITGPRFPAQAAPIGATVVTAEQIRSAGATDVNQAIRKIGGVFGRQSLDGSPDFGLDLRGFGTNSAQNTVVLVDGVRLNENELAHTVLSTIPVDTVERIEITRGGSSVLYGDGATGGVINIVTRRGGSAGTHGSLFAEAGRFDHRDLRASITHGAGPWSFDAAVADRSTDNYRDNNKYEQASFSGGLQYAYAPNGRAGLRFESSRSDSRLPGSLTEAQFLAIPTQTKTPKDFGSLDTDRVTAFVEHRIGAFELAAELSHREREVTSTYVSTQFGTSASRYEAEQTQFSPRLRHTLDFGDKRNEFVTGIDLIRWDRKVTSDYSAGDARQDSKAFYLRDELRWNAPHNARLAVGGRHERFEKDYSDPLAFPAVLGEHRKQSLNAWTVEGSIDVMPQVAVFAKAGRSYRIANIDENSYRSTLDVLEPQTSRDLELGVSAGTDARKATARVFRHRLTNEIYYDPTIGFGANTNLDPTRRQGVELEGQATFADAWRLTGSWQYVQAEFRDGPNAGREMVLVPKHVVTARLAWTPGDGQTADIGAQWVDSQRYGNDFTNGCSTRIPSFTTIDARYARRFGPWEVAVSGLNLADRQYYSQAFSCRDGIYPSDGRQLKLSLRFDF</sequence>
<dbReference type="EMBL" id="JSAB01000292">
    <property type="protein sequence ID" value="RNF28802.1"/>
    <property type="molecule type" value="Genomic_DNA"/>
</dbReference>
<evidence type="ECO:0000256" key="10">
    <source>
        <dbReference type="ARBA" id="ARBA00023237"/>
    </source>
</evidence>
<evidence type="ECO:0000256" key="8">
    <source>
        <dbReference type="ARBA" id="ARBA00023136"/>
    </source>
</evidence>
<keyword evidence="8 11" id="KW-0472">Membrane</keyword>
<keyword evidence="10 11" id="KW-0998">Cell outer membrane</keyword>
<dbReference type="InterPro" id="IPR036942">
    <property type="entry name" value="Beta-barrel_TonB_sf"/>
</dbReference>
<evidence type="ECO:0000259" key="16">
    <source>
        <dbReference type="Pfam" id="PF07715"/>
    </source>
</evidence>
<dbReference type="PANTHER" id="PTHR30069:SF27">
    <property type="entry name" value="BLL4766 PROTEIN"/>
    <property type="match status" value="1"/>
</dbReference>
<feature type="signal peptide" evidence="14">
    <location>
        <begin position="1"/>
        <end position="26"/>
    </location>
</feature>
<keyword evidence="18" id="KW-1185">Reference proteome</keyword>
<comment type="caution">
    <text evidence="17">The sequence shown here is derived from an EMBL/GenBank/DDBJ whole genome shotgun (WGS) entry which is preliminary data.</text>
</comment>
<evidence type="ECO:0000256" key="6">
    <source>
        <dbReference type="ARBA" id="ARBA00022729"/>
    </source>
</evidence>
<dbReference type="Pfam" id="PF07715">
    <property type="entry name" value="Plug"/>
    <property type="match status" value="1"/>
</dbReference>
<dbReference type="SUPFAM" id="SSF56935">
    <property type="entry name" value="Porins"/>
    <property type="match status" value="1"/>
</dbReference>
<keyword evidence="6 14" id="KW-0732">Signal</keyword>
<dbReference type="PROSITE" id="PS01156">
    <property type="entry name" value="TONB_DEPENDENT_REC_2"/>
    <property type="match status" value="1"/>
</dbReference>
<comment type="subcellular location">
    <subcellularLocation>
        <location evidence="1 11">Cell outer membrane</location>
        <topology evidence="1 11">Multi-pass membrane protein</topology>
    </subcellularLocation>
</comment>
<dbReference type="GO" id="GO:0009279">
    <property type="term" value="C:cell outer membrane"/>
    <property type="evidence" value="ECO:0007669"/>
    <property type="project" value="UniProtKB-SubCell"/>
</dbReference>
<evidence type="ECO:0000256" key="5">
    <source>
        <dbReference type="ARBA" id="ARBA00022692"/>
    </source>
</evidence>
<dbReference type="Gene3D" id="2.40.170.20">
    <property type="entry name" value="TonB-dependent receptor, beta-barrel domain"/>
    <property type="match status" value="1"/>
</dbReference>
<feature type="domain" description="TonB-dependent receptor plug" evidence="16">
    <location>
        <begin position="43"/>
        <end position="151"/>
    </location>
</feature>
<dbReference type="GO" id="GO:0044718">
    <property type="term" value="P:siderophore transmembrane transport"/>
    <property type="evidence" value="ECO:0007669"/>
    <property type="project" value="TreeGrafter"/>
</dbReference>
<dbReference type="InterPro" id="IPR000531">
    <property type="entry name" value="Beta-barrel_TonB"/>
</dbReference>
<evidence type="ECO:0000256" key="12">
    <source>
        <dbReference type="PROSITE-ProRule" id="PRU10144"/>
    </source>
</evidence>
<feature type="chain" id="PRO_5019304032" evidence="14">
    <location>
        <begin position="27"/>
        <end position="650"/>
    </location>
</feature>
<evidence type="ECO:0000256" key="2">
    <source>
        <dbReference type="ARBA" id="ARBA00009810"/>
    </source>
</evidence>
<protein>
    <submittedName>
        <fullName evidence="17">Outer membrane hemin/siderophore receptor protein</fullName>
    </submittedName>
</protein>
<dbReference type="InterPro" id="IPR010917">
    <property type="entry name" value="TonB_rcpt_CS"/>
</dbReference>
<evidence type="ECO:0000256" key="4">
    <source>
        <dbReference type="ARBA" id="ARBA00022452"/>
    </source>
</evidence>
<keyword evidence="3 11" id="KW-0813">Transport</keyword>
<organism evidence="17 18">
    <name type="scientific">Massilia aurea</name>
    <dbReference type="NCBI Taxonomy" id="373040"/>
    <lineage>
        <taxon>Bacteria</taxon>
        <taxon>Pseudomonadati</taxon>
        <taxon>Pseudomonadota</taxon>
        <taxon>Betaproteobacteria</taxon>
        <taxon>Burkholderiales</taxon>
        <taxon>Oxalobacteraceae</taxon>
        <taxon>Telluria group</taxon>
        <taxon>Massilia</taxon>
    </lineage>
</organism>
<dbReference type="Proteomes" id="UP000283254">
    <property type="component" value="Unassembled WGS sequence"/>
</dbReference>
<keyword evidence="9 17" id="KW-0675">Receptor</keyword>
<dbReference type="Pfam" id="PF00593">
    <property type="entry name" value="TonB_dep_Rec_b-barrel"/>
    <property type="match status" value="1"/>
</dbReference>
<keyword evidence="4 11" id="KW-1134">Transmembrane beta strand</keyword>
<dbReference type="Gene3D" id="2.170.130.10">
    <property type="entry name" value="TonB-dependent receptor, plug domain"/>
    <property type="match status" value="1"/>
</dbReference>
<evidence type="ECO:0000256" key="1">
    <source>
        <dbReference type="ARBA" id="ARBA00004571"/>
    </source>
</evidence>
<dbReference type="PROSITE" id="PS52016">
    <property type="entry name" value="TONB_DEPENDENT_REC_3"/>
    <property type="match status" value="1"/>
</dbReference>
<dbReference type="InterPro" id="IPR037066">
    <property type="entry name" value="Plug_dom_sf"/>
</dbReference>
<dbReference type="GO" id="GO:0015344">
    <property type="term" value="F:siderophore uptake transmembrane transporter activity"/>
    <property type="evidence" value="ECO:0007669"/>
    <property type="project" value="TreeGrafter"/>
</dbReference>
<feature type="short sequence motif" description="TonB C-terminal box" evidence="12">
    <location>
        <begin position="633"/>
        <end position="650"/>
    </location>
</feature>
<name>A0A422QFK4_9BURK</name>
<dbReference type="InterPro" id="IPR039426">
    <property type="entry name" value="TonB-dep_rcpt-like"/>
</dbReference>
<evidence type="ECO:0000313" key="17">
    <source>
        <dbReference type="EMBL" id="RNF28802.1"/>
    </source>
</evidence>
<evidence type="ECO:0000256" key="13">
    <source>
        <dbReference type="RuleBase" id="RU003357"/>
    </source>
</evidence>
<gene>
    <name evidence="17" type="ORF">NM04_21355</name>
</gene>
<evidence type="ECO:0000256" key="3">
    <source>
        <dbReference type="ARBA" id="ARBA00022448"/>
    </source>
</evidence>
<dbReference type="PANTHER" id="PTHR30069">
    <property type="entry name" value="TONB-DEPENDENT OUTER MEMBRANE RECEPTOR"/>
    <property type="match status" value="1"/>
</dbReference>
<evidence type="ECO:0000313" key="18">
    <source>
        <dbReference type="Proteomes" id="UP000283254"/>
    </source>
</evidence>
<dbReference type="CDD" id="cd01347">
    <property type="entry name" value="ligand_gated_channel"/>
    <property type="match status" value="1"/>
</dbReference>
<keyword evidence="5 11" id="KW-0812">Transmembrane</keyword>
<evidence type="ECO:0000256" key="14">
    <source>
        <dbReference type="SAM" id="SignalP"/>
    </source>
</evidence>
<proteinExistence type="inferred from homology"/>
<evidence type="ECO:0000256" key="7">
    <source>
        <dbReference type="ARBA" id="ARBA00023077"/>
    </source>
</evidence>
<feature type="domain" description="TonB-dependent receptor-like beta-barrel" evidence="15">
    <location>
        <begin position="194"/>
        <end position="618"/>
    </location>
</feature>
<comment type="similarity">
    <text evidence="2 11 13">Belongs to the TonB-dependent receptor family.</text>
</comment>
<reference evidence="17" key="1">
    <citation type="submission" date="2014-10" db="EMBL/GenBank/DDBJ databases">
        <title>Massilia sp. genome.</title>
        <authorList>
            <person name="Xu B."/>
            <person name="Dai L."/>
            <person name="Huang Z."/>
        </authorList>
    </citation>
    <scope>NUCLEOTIDE SEQUENCE [LARGE SCALE GENOMIC DNA]</scope>
    <source>
        <strain evidence="17">CFS-1</strain>
    </source>
</reference>
<evidence type="ECO:0000256" key="11">
    <source>
        <dbReference type="PROSITE-ProRule" id="PRU01360"/>
    </source>
</evidence>
<keyword evidence="7 13" id="KW-0798">TonB box</keyword>
<evidence type="ECO:0000256" key="9">
    <source>
        <dbReference type="ARBA" id="ARBA00023170"/>
    </source>
</evidence>
<dbReference type="InterPro" id="IPR012910">
    <property type="entry name" value="Plug_dom"/>
</dbReference>
<evidence type="ECO:0000259" key="15">
    <source>
        <dbReference type="Pfam" id="PF00593"/>
    </source>
</evidence>
<dbReference type="AlphaFoldDB" id="A0A422QFK4"/>
<accession>A0A422QFK4</accession>